<feature type="compositionally biased region" description="Polar residues" evidence="1">
    <location>
        <begin position="29"/>
        <end position="38"/>
    </location>
</feature>
<feature type="compositionally biased region" description="Basic residues" evidence="1">
    <location>
        <begin position="1"/>
        <end position="11"/>
    </location>
</feature>
<name>A0A6P1YUJ1_9HYPH</name>
<feature type="region of interest" description="Disordered" evidence="1">
    <location>
        <begin position="106"/>
        <end position="130"/>
    </location>
</feature>
<keyword evidence="3" id="KW-1185">Reference proteome</keyword>
<protein>
    <submittedName>
        <fullName evidence="2">Uncharacterized protein</fullName>
    </submittedName>
</protein>
<evidence type="ECO:0000313" key="2">
    <source>
        <dbReference type="EMBL" id="QIB36550.1"/>
    </source>
</evidence>
<feature type="region of interest" description="Disordered" evidence="1">
    <location>
        <begin position="1"/>
        <end position="46"/>
    </location>
</feature>
<geneLocation type="plasmid" evidence="3">
    <name>plgm</name>
</geneLocation>
<evidence type="ECO:0000256" key="1">
    <source>
        <dbReference type="SAM" id="MobiDB-lite"/>
    </source>
</evidence>
<reference evidence="2 3" key="1">
    <citation type="submission" date="2020-02" db="EMBL/GenBank/DDBJ databases">
        <authorList>
            <person name="Li G."/>
        </authorList>
    </citation>
    <scope>NUCLEOTIDE SEQUENCE [LARGE SCALE GENOMIC DNA]</scope>
    <source>
        <strain evidence="2 3">DSM 102029</strain>
        <plasmid evidence="3">plgm</plasmid>
    </source>
</reference>
<dbReference type="RefSeq" id="WP_163078368.1">
    <property type="nucleotide sequence ID" value="NZ_CP048631.1"/>
</dbReference>
<proteinExistence type="predicted"/>
<sequence length="130" mass="14517">MAKGRPPKNPHLRLIQGTHRPSRHGAEWSTKQAENGTKSGFGPLKRPPGLRGRVLAAWNQYIAPATWLDGSREPAAIAFCELWGEFKSKPSAFASARHTQLRGLMRDLGLNDPRNRPPRPAAPRDEFFDD</sequence>
<dbReference type="AlphaFoldDB" id="A0A6P1YUJ1"/>
<gene>
    <name evidence="2" type="ORF">G3A50_22305</name>
</gene>
<dbReference type="KEGG" id="apra:G3A50_22305"/>
<keyword evidence="2" id="KW-0614">Plasmid</keyword>
<accession>A0A6P1YUJ1</accession>
<dbReference type="EMBL" id="CP048631">
    <property type="protein sequence ID" value="QIB36550.1"/>
    <property type="molecule type" value="Genomic_DNA"/>
</dbReference>
<evidence type="ECO:0000313" key="3">
    <source>
        <dbReference type="Proteomes" id="UP000464751"/>
    </source>
</evidence>
<dbReference type="Proteomes" id="UP000464751">
    <property type="component" value="Plasmid pLGM"/>
</dbReference>
<organism evidence="2 3">
    <name type="scientific">Ancylobacter pratisalsi</name>
    <dbReference type="NCBI Taxonomy" id="1745854"/>
    <lineage>
        <taxon>Bacteria</taxon>
        <taxon>Pseudomonadati</taxon>
        <taxon>Pseudomonadota</taxon>
        <taxon>Alphaproteobacteria</taxon>
        <taxon>Hyphomicrobiales</taxon>
        <taxon>Xanthobacteraceae</taxon>
        <taxon>Ancylobacter</taxon>
    </lineage>
</organism>